<name>A0A1G6HKX8_9BACI</name>
<dbReference type="PROSITE" id="PS01081">
    <property type="entry name" value="HTH_TETR_1"/>
    <property type="match status" value="1"/>
</dbReference>
<dbReference type="InterPro" id="IPR050109">
    <property type="entry name" value="HTH-type_TetR-like_transc_reg"/>
</dbReference>
<dbReference type="PANTHER" id="PTHR30055:SF207">
    <property type="entry name" value="HTH-TYPE TRANSCRIPTIONAL REPRESSOR FATR"/>
    <property type="match status" value="1"/>
</dbReference>
<sequence length="186" mass="21062">MNEKEKDIIEAALILFAERGYDGTTVPLIAERAHVGAGTIYRYFENKESLLNVIFSRYVQLLSKTLQTDFPESASTRAQFRHLFYQLVRFSETDLSALMMIVSHANVRHLNDSCVADYEAFLDFVRAIVENGVAKEVIRPLPTNAVISIVYGAFIHLAQSIQHGEIESSPRLLQEVEESLWRAVSL</sequence>
<dbReference type="InterPro" id="IPR023772">
    <property type="entry name" value="DNA-bd_HTH_TetR-type_CS"/>
</dbReference>
<dbReference type="InterPro" id="IPR009057">
    <property type="entry name" value="Homeodomain-like_sf"/>
</dbReference>
<evidence type="ECO:0000256" key="1">
    <source>
        <dbReference type="ARBA" id="ARBA00023125"/>
    </source>
</evidence>
<dbReference type="Gene3D" id="1.10.357.10">
    <property type="entry name" value="Tetracycline Repressor, domain 2"/>
    <property type="match status" value="1"/>
</dbReference>
<evidence type="ECO:0000259" key="3">
    <source>
        <dbReference type="PROSITE" id="PS50977"/>
    </source>
</evidence>
<accession>A0A1G6HKX8</accession>
<feature type="DNA-binding region" description="H-T-H motif" evidence="2">
    <location>
        <begin position="25"/>
        <end position="44"/>
    </location>
</feature>
<evidence type="ECO:0000313" key="5">
    <source>
        <dbReference type="Proteomes" id="UP000242662"/>
    </source>
</evidence>
<dbReference type="STRING" id="1464122.SAMN05421737_10452"/>
<dbReference type="PROSITE" id="PS50977">
    <property type="entry name" value="HTH_TETR_2"/>
    <property type="match status" value="1"/>
</dbReference>
<dbReference type="Pfam" id="PF00440">
    <property type="entry name" value="TetR_N"/>
    <property type="match status" value="1"/>
</dbReference>
<dbReference type="GO" id="GO:0000976">
    <property type="term" value="F:transcription cis-regulatory region binding"/>
    <property type="evidence" value="ECO:0007669"/>
    <property type="project" value="TreeGrafter"/>
</dbReference>
<evidence type="ECO:0000256" key="2">
    <source>
        <dbReference type="PROSITE-ProRule" id="PRU00335"/>
    </source>
</evidence>
<dbReference type="Proteomes" id="UP000242662">
    <property type="component" value="Unassembled WGS sequence"/>
</dbReference>
<keyword evidence="5" id="KW-1185">Reference proteome</keyword>
<dbReference type="RefSeq" id="WP_245701087.1">
    <property type="nucleotide sequence ID" value="NZ_FMYM01000004.1"/>
</dbReference>
<dbReference type="PANTHER" id="PTHR30055">
    <property type="entry name" value="HTH-TYPE TRANSCRIPTIONAL REGULATOR RUTR"/>
    <property type="match status" value="1"/>
</dbReference>
<keyword evidence="1 2" id="KW-0238">DNA-binding</keyword>
<dbReference type="InterPro" id="IPR032551">
    <property type="entry name" value="BscR_C"/>
</dbReference>
<proteinExistence type="predicted"/>
<organism evidence="4 5">
    <name type="scientific">Shouchella lonarensis</name>
    <dbReference type="NCBI Taxonomy" id="1464122"/>
    <lineage>
        <taxon>Bacteria</taxon>
        <taxon>Bacillati</taxon>
        <taxon>Bacillota</taxon>
        <taxon>Bacilli</taxon>
        <taxon>Bacillales</taxon>
        <taxon>Bacillaceae</taxon>
        <taxon>Shouchella</taxon>
    </lineage>
</organism>
<reference evidence="5" key="1">
    <citation type="submission" date="2016-09" db="EMBL/GenBank/DDBJ databases">
        <authorList>
            <person name="Varghese N."/>
            <person name="Submissions S."/>
        </authorList>
    </citation>
    <scope>NUCLEOTIDE SEQUENCE [LARGE SCALE GENOMIC DNA]</scope>
    <source>
        <strain evidence="5">25nlg</strain>
    </source>
</reference>
<gene>
    <name evidence="4" type="ORF">SAMN05421737_10452</name>
</gene>
<dbReference type="SUPFAM" id="SSF46689">
    <property type="entry name" value="Homeodomain-like"/>
    <property type="match status" value="1"/>
</dbReference>
<dbReference type="InterPro" id="IPR036271">
    <property type="entry name" value="Tet_transcr_reg_TetR-rel_C_sf"/>
</dbReference>
<dbReference type="AlphaFoldDB" id="A0A1G6HKX8"/>
<dbReference type="SUPFAM" id="SSF48498">
    <property type="entry name" value="Tetracyclin repressor-like, C-terminal domain"/>
    <property type="match status" value="1"/>
</dbReference>
<feature type="domain" description="HTH tetR-type" evidence="3">
    <location>
        <begin position="2"/>
        <end position="62"/>
    </location>
</feature>
<evidence type="ECO:0000313" key="4">
    <source>
        <dbReference type="EMBL" id="SDB94892.1"/>
    </source>
</evidence>
<protein>
    <submittedName>
        <fullName evidence="4">Transcriptional regulator, TetR family</fullName>
    </submittedName>
</protein>
<dbReference type="Pfam" id="PF16295">
    <property type="entry name" value="TetR_C_10"/>
    <property type="match status" value="1"/>
</dbReference>
<dbReference type="EMBL" id="FMYM01000004">
    <property type="protein sequence ID" value="SDB94892.1"/>
    <property type="molecule type" value="Genomic_DNA"/>
</dbReference>
<dbReference type="GO" id="GO:0003700">
    <property type="term" value="F:DNA-binding transcription factor activity"/>
    <property type="evidence" value="ECO:0007669"/>
    <property type="project" value="TreeGrafter"/>
</dbReference>
<dbReference type="PRINTS" id="PR00455">
    <property type="entry name" value="HTHTETR"/>
</dbReference>
<dbReference type="InterPro" id="IPR001647">
    <property type="entry name" value="HTH_TetR"/>
</dbReference>